<evidence type="ECO:0000256" key="2">
    <source>
        <dbReference type="ARBA" id="ARBA00022487"/>
    </source>
</evidence>
<dbReference type="Gene3D" id="3.40.50.1820">
    <property type="entry name" value="alpha/beta hydrolase"/>
    <property type="match status" value="1"/>
</dbReference>
<name>A0AB33AH14_9MYCO</name>
<dbReference type="InterPro" id="IPR029058">
    <property type="entry name" value="AB_hydrolase_fold"/>
</dbReference>
<keyword evidence="4" id="KW-1015">Disulfide bond</keyword>
<protein>
    <submittedName>
        <fullName evidence="6">Cutinase cut3</fullName>
    </submittedName>
</protein>
<keyword evidence="2" id="KW-0719">Serine esterase</keyword>
<keyword evidence="3" id="KW-0378">Hydrolase</keyword>
<dbReference type="Pfam" id="PF01083">
    <property type="entry name" value="Cutinase"/>
    <property type="match status" value="1"/>
</dbReference>
<dbReference type="KEGG" id="mabb:MASS_4440"/>
<dbReference type="GO" id="GO:0052689">
    <property type="term" value="F:carboxylic ester hydrolase activity"/>
    <property type="evidence" value="ECO:0007669"/>
    <property type="project" value="UniProtKB-KW"/>
</dbReference>
<keyword evidence="5" id="KW-0732">Signal</keyword>
<dbReference type="PANTHER" id="PTHR33630:SF9">
    <property type="entry name" value="CUTINASE 4"/>
    <property type="match status" value="1"/>
</dbReference>
<dbReference type="EMBL" id="CP004374">
    <property type="protein sequence ID" value="AGM31042.1"/>
    <property type="molecule type" value="Genomic_DNA"/>
</dbReference>
<evidence type="ECO:0000256" key="1">
    <source>
        <dbReference type="ARBA" id="ARBA00007534"/>
    </source>
</evidence>
<evidence type="ECO:0000256" key="5">
    <source>
        <dbReference type="SAM" id="SignalP"/>
    </source>
</evidence>
<dbReference type="AlphaFoldDB" id="A0AB33AH14"/>
<proteinExistence type="inferred from homology"/>
<dbReference type="SUPFAM" id="SSF53474">
    <property type="entry name" value="alpha/beta-Hydrolases"/>
    <property type="match status" value="1"/>
</dbReference>
<evidence type="ECO:0000313" key="6">
    <source>
        <dbReference type="EMBL" id="AGM31042.1"/>
    </source>
</evidence>
<accession>A0AB33AH14</accession>
<feature type="signal peptide" evidence="5">
    <location>
        <begin position="1"/>
        <end position="32"/>
    </location>
</feature>
<comment type="similarity">
    <text evidence="1">Belongs to the cutinase family.</text>
</comment>
<sequence>MRIAMRYPACAVTAFLTLFGGYGMQSPPAAQAASCTDIDLAFARGTNEPAGLGDVGKSFTDAVQKQLKGAKGMSISTYGVDYPASIDFIQAGKGSDDLSKHIQKTAADCPKMKFVVGGYAQGAAVVDVLLGNTPPGTYTFTNPLPAGLEDRIVAIVLFGDPKNIRPPGVDANLAIRDELLHKVIDVCNPGDFFCDPQGGDIISHTTYAKDKLTDGAADTVVQRLVALLGHRCKGADGQSTDSATTCSPSA</sequence>
<dbReference type="InterPro" id="IPR000675">
    <property type="entry name" value="Cutinase/axe"/>
</dbReference>
<dbReference type="PANTHER" id="PTHR33630">
    <property type="entry name" value="CUTINASE RV1984C-RELATED-RELATED"/>
    <property type="match status" value="1"/>
</dbReference>
<dbReference type="Proteomes" id="UP000013961">
    <property type="component" value="Chromosome"/>
</dbReference>
<evidence type="ECO:0000256" key="4">
    <source>
        <dbReference type="ARBA" id="ARBA00023157"/>
    </source>
</evidence>
<dbReference type="SMART" id="SM01110">
    <property type="entry name" value="Cutinase"/>
    <property type="match status" value="1"/>
</dbReference>
<organism evidence="6 7">
    <name type="scientific">Mycobacteroides abscessus subsp. bolletii 50594</name>
    <dbReference type="NCBI Taxonomy" id="1303024"/>
    <lineage>
        <taxon>Bacteria</taxon>
        <taxon>Bacillati</taxon>
        <taxon>Actinomycetota</taxon>
        <taxon>Actinomycetes</taxon>
        <taxon>Mycobacteriales</taxon>
        <taxon>Mycobacteriaceae</taxon>
        <taxon>Mycobacteroides</taxon>
        <taxon>Mycobacteroides abscessus</taxon>
    </lineage>
</organism>
<gene>
    <name evidence="6" type="ORF">MASS_4440</name>
</gene>
<feature type="chain" id="PRO_5044278880" evidence="5">
    <location>
        <begin position="33"/>
        <end position="250"/>
    </location>
</feature>
<reference evidence="6 7" key="1">
    <citation type="journal article" date="2013" name="Genome Announc.">
        <title>Complete Genome Sequence of Mycobacterium massiliense Clinical Strain Asan 50594, Belonging to the Type II Genotype.</title>
        <authorList>
            <person name="Kim B.J."/>
            <person name="Kim B.R."/>
            <person name="Hong S.H."/>
            <person name="Seok S.H."/>
            <person name="Kook Y.H."/>
            <person name="Kim B.J."/>
        </authorList>
    </citation>
    <scope>NUCLEOTIDE SEQUENCE [LARGE SCALE GENOMIC DNA]</scope>
    <source>
        <strain evidence="6 7">50594</strain>
    </source>
</reference>
<evidence type="ECO:0000313" key="7">
    <source>
        <dbReference type="Proteomes" id="UP000013961"/>
    </source>
</evidence>
<evidence type="ECO:0000256" key="3">
    <source>
        <dbReference type="ARBA" id="ARBA00022801"/>
    </source>
</evidence>